<dbReference type="EMBL" id="JACJIM010000006">
    <property type="protein sequence ID" value="MBA9064542.1"/>
    <property type="molecule type" value="Genomic_DNA"/>
</dbReference>
<accession>A0ABR6DFG0</accession>
<comment type="caution">
    <text evidence="1">The sequence shown here is derived from an EMBL/GenBank/DDBJ whole genome shotgun (WGS) entry which is preliminary data.</text>
</comment>
<gene>
    <name evidence="1" type="ORF">GGQ91_003948</name>
</gene>
<evidence type="ECO:0000313" key="1">
    <source>
        <dbReference type="EMBL" id="MBA9064542.1"/>
    </source>
</evidence>
<name>A0ABR6DFG0_9HYPH</name>
<evidence type="ECO:0000313" key="2">
    <source>
        <dbReference type="Proteomes" id="UP000565455"/>
    </source>
</evidence>
<keyword evidence="2" id="KW-1185">Reference proteome</keyword>
<reference evidence="1 2" key="1">
    <citation type="submission" date="2020-08" db="EMBL/GenBank/DDBJ databases">
        <title>Genomic Encyclopedia of Type Strains, Phase IV (KMG-IV): sequencing the most valuable type-strain genomes for metagenomic binning, comparative biology and taxonomic classification.</title>
        <authorList>
            <person name="Goeker M."/>
        </authorList>
    </citation>
    <scope>NUCLEOTIDE SEQUENCE [LARGE SCALE GENOMIC DNA]</scope>
    <source>
        <strain evidence="1 2">DSM 5686</strain>
    </source>
</reference>
<protein>
    <submittedName>
        <fullName evidence="1">Uncharacterized protein</fullName>
    </submittedName>
</protein>
<dbReference type="Proteomes" id="UP000565455">
    <property type="component" value="Unassembled WGS sequence"/>
</dbReference>
<dbReference type="RefSeq" id="WP_053611325.1">
    <property type="nucleotide sequence ID" value="NZ_JACJIM010000006.1"/>
</dbReference>
<sequence>MSARATVTRMRGWRDSMPADLAPALSRDPGRTAASGAAPQIASASAMALFCRFANGFTQAGGMSRVS</sequence>
<dbReference type="GeneID" id="96605586"/>
<organism evidence="1 2">
    <name type="scientific">Methylobacterium fujisawaense</name>
    <dbReference type="NCBI Taxonomy" id="107400"/>
    <lineage>
        <taxon>Bacteria</taxon>
        <taxon>Pseudomonadati</taxon>
        <taxon>Pseudomonadota</taxon>
        <taxon>Alphaproteobacteria</taxon>
        <taxon>Hyphomicrobiales</taxon>
        <taxon>Methylobacteriaceae</taxon>
        <taxon>Methylobacterium</taxon>
    </lineage>
</organism>
<proteinExistence type="predicted"/>